<organism evidence="1 2">
    <name type="scientific">Ajellomyces capsulatus (strain H143)</name>
    <name type="common">Darling's disease fungus</name>
    <name type="synonym">Histoplasma capsulatum</name>
    <dbReference type="NCBI Taxonomy" id="544712"/>
    <lineage>
        <taxon>Eukaryota</taxon>
        <taxon>Fungi</taxon>
        <taxon>Dikarya</taxon>
        <taxon>Ascomycota</taxon>
        <taxon>Pezizomycotina</taxon>
        <taxon>Eurotiomycetes</taxon>
        <taxon>Eurotiomycetidae</taxon>
        <taxon>Onygenales</taxon>
        <taxon>Ajellomycetaceae</taxon>
        <taxon>Histoplasma</taxon>
    </lineage>
</organism>
<sequence length="101" mass="11457">MHDFSVVEQHSATLFLHYPFQAGEFESKSTILLTNKYEGRELYPPKFRAENLPTAEVLGDFAPSHISFPSPDLVWLLLGHNGFQFALLIGDLVSELDKSEY</sequence>
<reference evidence="2" key="1">
    <citation type="submission" date="2009-05" db="EMBL/GenBank/DDBJ databases">
        <title>The genome sequence of Ajellomyces capsulatus strain H143.</title>
        <authorList>
            <person name="Champion M."/>
            <person name="Cuomo C.A."/>
            <person name="Ma L.-J."/>
            <person name="Henn M.R."/>
            <person name="Sil A."/>
            <person name="Goldman B."/>
            <person name="Young S.K."/>
            <person name="Kodira C.D."/>
            <person name="Zeng Q."/>
            <person name="Koehrsen M."/>
            <person name="Alvarado L."/>
            <person name="Berlin A.M."/>
            <person name="Borenstein D."/>
            <person name="Chen Z."/>
            <person name="Engels R."/>
            <person name="Freedman E."/>
            <person name="Gellesch M."/>
            <person name="Goldberg J."/>
            <person name="Griggs A."/>
            <person name="Gujja S."/>
            <person name="Heiman D.I."/>
            <person name="Hepburn T.A."/>
            <person name="Howarth C."/>
            <person name="Jen D."/>
            <person name="Larson L."/>
            <person name="Lewis B."/>
            <person name="Mehta T."/>
            <person name="Park D."/>
            <person name="Pearson M."/>
            <person name="Roberts A."/>
            <person name="Saif S."/>
            <person name="Shea T.D."/>
            <person name="Shenoy N."/>
            <person name="Sisk P."/>
            <person name="Stolte C."/>
            <person name="Sykes S."/>
            <person name="Walk T."/>
            <person name="White J."/>
            <person name="Yandava C."/>
            <person name="Klein B."/>
            <person name="McEwen J.G."/>
            <person name="Puccia R."/>
            <person name="Goldman G.H."/>
            <person name="Felipe M.S."/>
            <person name="Nino-Vega G."/>
            <person name="San-Blas G."/>
            <person name="Taylor J.W."/>
            <person name="Mendoza L."/>
            <person name="Galagan J.E."/>
            <person name="Nusbaum C."/>
            <person name="Birren B.W."/>
        </authorList>
    </citation>
    <scope>NUCLEOTIDE SEQUENCE [LARGE SCALE GENOMIC DNA]</scope>
    <source>
        <strain evidence="2">H143</strain>
    </source>
</reference>
<dbReference type="EMBL" id="GG692431">
    <property type="protein sequence ID" value="EER38310.1"/>
    <property type="molecule type" value="Genomic_DNA"/>
</dbReference>
<proteinExistence type="predicted"/>
<evidence type="ECO:0000313" key="2">
    <source>
        <dbReference type="Proteomes" id="UP000002624"/>
    </source>
</evidence>
<dbReference type="AlphaFoldDB" id="C6HM63"/>
<protein>
    <submittedName>
        <fullName evidence="1">Uncharacterized protein</fullName>
    </submittedName>
</protein>
<dbReference type="VEuPathDB" id="FungiDB:HCDG_07179"/>
<gene>
    <name evidence="1" type="ORF">HCDG_07179</name>
</gene>
<evidence type="ECO:0000313" key="1">
    <source>
        <dbReference type="EMBL" id="EER38310.1"/>
    </source>
</evidence>
<name>C6HM63_AJECH</name>
<dbReference type="Proteomes" id="UP000002624">
    <property type="component" value="Unassembled WGS sequence"/>
</dbReference>
<dbReference type="HOGENOM" id="CLU_2290830_0_0_1"/>
<accession>C6HM63</accession>